<evidence type="ECO:0000259" key="5">
    <source>
        <dbReference type="PROSITE" id="PS51918"/>
    </source>
</evidence>
<dbReference type="PANTHER" id="PTHR11228">
    <property type="entry name" value="RADICAL SAM DOMAIN PROTEIN"/>
    <property type="match status" value="1"/>
</dbReference>
<feature type="domain" description="Radical SAM core" evidence="5">
    <location>
        <begin position="11"/>
        <end position="212"/>
    </location>
</feature>
<evidence type="ECO:0000256" key="2">
    <source>
        <dbReference type="ARBA" id="ARBA00022723"/>
    </source>
</evidence>
<dbReference type="SFLD" id="SFLDF00365">
    <property type="entry name" value="thuricin_CD_(TrnCD-like)"/>
    <property type="match status" value="1"/>
</dbReference>
<dbReference type="Gene3D" id="3.20.20.70">
    <property type="entry name" value="Aldolase class I"/>
    <property type="match status" value="1"/>
</dbReference>
<evidence type="ECO:0000256" key="4">
    <source>
        <dbReference type="ARBA" id="ARBA00023014"/>
    </source>
</evidence>
<dbReference type="InterPro" id="IPR023885">
    <property type="entry name" value="4Fe4S-binding_SPASM_dom"/>
</dbReference>
<dbReference type="RefSeq" id="WP_344596501.1">
    <property type="nucleotide sequence ID" value="NZ_BAAARW010000038.1"/>
</dbReference>
<name>A0ABN3K9R0_9ACTN</name>
<dbReference type="Pfam" id="PF04055">
    <property type="entry name" value="Radical_SAM"/>
    <property type="match status" value="1"/>
</dbReference>
<dbReference type="Pfam" id="PF13186">
    <property type="entry name" value="SPASM"/>
    <property type="match status" value="1"/>
</dbReference>
<keyword evidence="3" id="KW-0408">Iron</keyword>
<evidence type="ECO:0000313" key="6">
    <source>
        <dbReference type="EMBL" id="GAA2450603.1"/>
    </source>
</evidence>
<dbReference type="CDD" id="cd01335">
    <property type="entry name" value="Radical_SAM"/>
    <property type="match status" value="1"/>
</dbReference>
<dbReference type="EMBL" id="BAAARW010000038">
    <property type="protein sequence ID" value="GAA2450603.1"/>
    <property type="molecule type" value="Genomic_DNA"/>
</dbReference>
<dbReference type="SUPFAM" id="SSF102114">
    <property type="entry name" value="Radical SAM enzymes"/>
    <property type="match status" value="1"/>
</dbReference>
<dbReference type="SFLD" id="SFLDG01216">
    <property type="entry name" value="thioether_bond_formation_requi"/>
    <property type="match status" value="1"/>
</dbReference>
<gene>
    <name evidence="6" type="ORF">GCM10010191_80730</name>
</gene>
<dbReference type="InterPro" id="IPR007197">
    <property type="entry name" value="rSAM"/>
</dbReference>
<dbReference type="SFLD" id="SFLDS00029">
    <property type="entry name" value="Radical_SAM"/>
    <property type="match status" value="1"/>
</dbReference>
<keyword evidence="1" id="KW-0949">S-adenosyl-L-methionine</keyword>
<dbReference type="SFLD" id="SFLDG01067">
    <property type="entry name" value="SPASM/twitch_domain_containing"/>
    <property type="match status" value="1"/>
</dbReference>
<reference evidence="6 7" key="1">
    <citation type="journal article" date="2019" name="Int. J. Syst. Evol. Microbiol.">
        <title>The Global Catalogue of Microorganisms (GCM) 10K type strain sequencing project: providing services to taxonomists for standard genome sequencing and annotation.</title>
        <authorList>
            <consortium name="The Broad Institute Genomics Platform"/>
            <consortium name="The Broad Institute Genome Sequencing Center for Infectious Disease"/>
            <person name="Wu L."/>
            <person name="Ma J."/>
        </authorList>
    </citation>
    <scope>NUCLEOTIDE SEQUENCE [LARGE SCALE GENOMIC DNA]</scope>
    <source>
        <strain evidence="6 7">JCM 3325</strain>
    </source>
</reference>
<dbReference type="InterPro" id="IPR013785">
    <property type="entry name" value="Aldolase_TIM"/>
</dbReference>
<comment type="caution">
    <text evidence="6">The sequence shown here is derived from an EMBL/GenBank/DDBJ whole genome shotgun (WGS) entry which is preliminary data.</text>
</comment>
<dbReference type="InterPro" id="IPR058240">
    <property type="entry name" value="rSAM_sf"/>
</dbReference>
<evidence type="ECO:0000256" key="1">
    <source>
        <dbReference type="ARBA" id="ARBA00022691"/>
    </source>
</evidence>
<keyword evidence="7" id="KW-1185">Reference proteome</keyword>
<sequence length="284" mass="30574">MTAVIESSSTQVIPPYVSIDLTRKCQLQCSHCYNSSGPDGDHGTMSREDWIRVINQVAAIGAGEVRFIGGEPTMHPDGPRLVREALRLGLRVELFSNLVRIPDEWWGLFGQDGVSLATSYYSDDPDRHNAITGRRSHQRTRENIRRAVEDGIPIRVGIVDIADSQRVKEARNDLNSLGVARIHTDRIRAFGRGSQGQAPDISQLCGQCGTGRAAIGPNGAVSPCVMAHWLRVGNVHDSDVATILNGTAMAEANASIQAASRSLDCDPDGECSPGHPSGGCSPRT</sequence>
<dbReference type="CDD" id="cd21109">
    <property type="entry name" value="SPASM"/>
    <property type="match status" value="1"/>
</dbReference>
<dbReference type="PANTHER" id="PTHR11228:SF7">
    <property type="entry name" value="PQQA PEPTIDE CYCLASE"/>
    <property type="match status" value="1"/>
</dbReference>
<proteinExistence type="predicted"/>
<organism evidence="6 7">
    <name type="scientific">Actinomadura vinacea</name>
    <dbReference type="NCBI Taxonomy" id="115336"/>
    <lineage>
        <taxon>Bacteria</taxon>
        <taxon>Bacillati</taxon>
        <taxon>Actinomycetota</taxon>
        <taxon>Actinomycetes</taxon>
        <taxon>Streptosporangiales</taxon>
        <taxon>Thermomonosporaceae</taxon>
        <taxon>Actinomadura</taxon>
    </lineage>
</organism>
<accession>A0ABN3K9R0</accession>
<evidence type="ECO:0000256" key="3">
    <source>
        <dbReference type="ARBA" id="ARBA00023004"/>
    </source>
</evidence>
<keyword evidence="4" id="KW-0411">Iron-sulfur</keyword>
<dbReference type="PROSITE" id="PS51918">
    <property type="entry name" value="RADICAL_SAM"/>
    <property type="match status" value="1"/>
</dbReference>
<dbReference type="Proteomes" id="UP001501231">
    <property type="component" value="Unassembled WGS sequence"/>
</dbReference>
<dbReference type="InterPro" id="IPR050377">
    <property type="entry name" value="Radical_SAM_PqqE_MftC-like"/>
</dbReference>
<evidence type="ECO:0000313" key="7">
    <source>
        <dbReference type="Proteomes" id="UP001501231"/>
    </source>
</evidence>
<keyword evidence="2" id="KW-0479">Metal-binding</keyword>
<protein>
    <recommendedName>
        <fullName evidence="5">Radical SAM core domain-containing protein</fullName>
    </recommendedName>
</protein>
<dbReference type="SFLD" id="SFLDG01386">
    <property type="entry name" value="main_SPASM_domain-containing"/>
    <property type="match status" value="1"/>
</dbReference>